<gene>
    <name evidence="1" type="ORF">V2S66_12330</name>
</gene>
<sequence length="333" mass="37264">MPLIRRRTAAGTRTPGVARPRWGRSAALRLDLSHGDPRLVALREAAAAGRWPEVRVTLDGAADGEDLTWLVEGVMMVTGTERWLTAVTEADPRDPLPLLVSGARHVEWAWEARTRKQARYVSEEQFAVFHSRLRTAEELLYRAAECAPGCVAPWYFLQISGRGLQIGPDLAARRFEAVVRRSPGHLAAHRQQLQQICRKWGGSHQQTHAFAREAMLAAPPGSPLGELVAVAHLEQWLDEEDGADFAYLRGSEVVLGLYEAAERSVHHPRYERRRDWTRGFNTFALAFALAGENDAAADLFRVLDGSVTEFPWMYLDGQDPTAPYRQWRARVGG</sequence>
<dbReference type="RefSeq" id="WP_330794666.1">
    <property type="nucleotide sequence ID" value="NZ_JAZEWV010000007.1"/>
</dbReference>
<dbReference type="EMBL" id="JAZEWV010000007">
    <property type="protein sequence ID" value="MEE4542753.1"/>
    <property type="molecule type" value="Genomic_DNA"/>
</dbReference>
<evidence type="ECO:0008006" key="3">
    <source>
        <dbReference type="Google" id="ProtNLM"/>
    </source>
</evidence>
<reference evidence="1 2" key="1">
    <citation type="submission" date="2023-12" db="EMBL/GenBank/DDBJ databases">
        <title>Streptomyces sp. V4-01.</title>
        <authorList>
            <person name="Somphong A."/>
            <person name="Phongsopitanun W."/>
        </authorList>
    </citation>
    <scope>NUCLEOTIDE SEQUENCE [LARGE SCALE GENOMIC DNA]</scope>
    <source>
        <strain evidence="1 2">V4-01</strain>
    </source>
</reference>
<protein>
    <recommendedName>
        <fullName evidence="3">DUF4034 domain-containing protein</fullName>
    </recommendedName>
</protein>
<comment type="caution">
    <text evidence="1">The sequence shown here is derived from an EMBL/GenBank/DDBJ whole genome shotgun (WGS) entry which is preliminary data.</text>
</comment>
<keyword evidence="2" id="KW-1185">Reference proteome</keyword>
<accession>A0ABU7PAA6</accession>
<evidence type="ECO:0000313" key="1">
    <source>
        <dbReference type="EMBL" id="MEE4542753.1"/>
    </source>
</evidence>
<organism evidence="1 2">
    <name type="scientific">Actinacidiphila polyblastidii</name>
    <dbReference type="NCBI Taxonomy" id="3110430"/>
    <lineage>
        <taxon>Bacteria</taxon>
        <taxon>Bacillati</taxon>
        <taxon>Actinomycetota</taxon>
        <taxon>Actinomycetes</taxon>
        <taxon>Kitasatosporales</taxon>
        <taxon>Streptomycetaceae</taxon>
        <taxon>Actinacidiphila</taxon>
    </lineage>
</organism>
<evidence type="ECO:0000313" key="2">
    <source>
        <dbReference type="Proteomes" id="UP001344658"/>
    </source>
</evidence>
<dbReference type="Proteomes" id="UP001344658">
    <property type="component" value="Unassembled WGS sequence"/>
</dbReference>
<proteinExistence type="predicted"/>
<name>A0ABU7PAA6_9ACTN</name>